<reference evidence="2" key="1">
    <citation type="submission" date="2018-05" db="EMBL/GenBank/DDBJ databases">
        <authorList>
            <person name="Lanie J.A."/>
            <person name="Ng W.-L."/>
            <person name="Kazmierczak K.M."/>
            <person name="Andrzejewski T.M."/>
            <person name="Davidsen T.M."/>
            <person name="Wayne K.J."/>
            <person name="Tettelin H."/>
            <person name="Glass J.I."/>
            <person name="Rusch D."/>
            <person name="Podicherti R."/>
            <person name="Tsui H.-C.T."/>
            <person name="Winkler M.E."/>
        </authorList>
    </citation>
    <scope>NUCLEOTIDE SEQUENCE</scope>
</reference>
<protein>
    <submittedName>
        <fullName evidence="2">Uncharacterized protein</fullName>
    </submittedName>
</protein>
<sequence length="24" mass="2741">MYRSGNPGLSDSTFDKSSYKEANW</sequence>
<dbReference type="AlphaFoldDB" id="A0A381YRT6"/>
<evidence type="ECO:0000256" key="1">
    <source>
        <dbReference type="SAM" id="MobiDB-lite"/>
    </source>
</evidence>
<feature type="compositionally biased region" description="Basic and acidic residues" evidence="1">
    <location>
        <begin position="13"/>
        <end position="24"/>
    </location>
</feature>
<gene>
    <name evidence="2" type="ORF">METZ01_LOCUS132061</name>
</gene>
<feature type="region of interest" description="Disordered" evidence="1">
    <location>
        <begin position="1"/>
        <end position="24"/>
    </location>
</feature>
<dbReference type="EMBL" id="UINC01018792">
    <property type="protein sequence ID" value="SVA79207.1"/>
    <property type="molecule type" value="Genomic_DNA"/>
</dbReference>
<accession>A0A381YRT6</accession>
<proteinExistence type="predicted"/>
<feature type="non-terminal residue" evidence="2">
    <location>
        <position position="24"/>
    </location>
</feature>
<organism evidence="2">
    <name type="scientific">marine metagenome</name>
    <dbReference type="NCBI Taxonomy" id="408172"/>
    <lineage>
        <taxon>unclassified sequences</taxon>
        <taxon>metagenomes</taxon>
        <taxon>ecological metagenomes</taxon>
    </lineage>
</organism>
<name>A0A381YRT6_9ZZZZ</name>
<evidence type="ECO:0000313" key="2">
    <source>
        <dbReference type="EMBL" id="SVA79207.1"/>
    </source>
</evidence>